<sequence>MQPFPPPPAPVRPIRGLALTVVVLLGLCALLELLVLVVSIQRVSLVSGVIDDPESANVETLTANDTWYGFAGLTQLAVYVLTGVMFVVWLYRARCNAEAITPIPHRRSRGLVVFSWVIPIVNLWYPLQIVDDVWATSSPRNLPPDLGSEALNRAPRSPLVRFWWLLWLVATFGSMLFQRAAARDDSLEAIVATARVDIWFAAPYVVSAVLAVLVVMNITTAQERWRLLAPQAY</sequence>
<comment type="caution">
    <text evidence="3">The sequence shown here is derived from an EMBL/GenBank/DDBJ whole genome shotgun (WGS) entry which is preliminary data.</text>
</comment>
<reference evidence="3 4" key="1">
    <citation type="submission" date="2020-08" db="EMBL/GenBank/DDBJ databases">
        <title>Genomic Encyclopedia of Type Strains, Phase III (KMG-III): the genomes of soil and plant-associated and newly described type strains.</title>
        <authorList>
            <person name="Whitman W."/>
        </authorList>
    </citation>
    <scope>NUCLEOTIDE SEQUENCE [LARGE SCALE GENOMIC DNA]</scope>
    <source>
        <strain evidence="3 4">CECT 8840</strain>
    </source>
</reference>
<name>A0A7W7VR73_9ACTN</name>
<accession>A0A7W7VR73</accession>
<dbReference type="InterPro" id="IPR025565">
    <property type="entry name" value="DUF4328"/>
</dbReference>
<keyword evidence="1" id="KW-0812">Transmembrane</keyword>
<keyword evidence="1" id="KW-1133">Transmembrane helix</keyword>
<keyword evidence="4" id="KW-1185">Reference proteome</keyword>
<feature type="transmembrane region" description="Helical" evidence="1">
    <location>
        <begin position="16"/>
        <end position="40"/>
    </location>
</feature>
<feature type="transmembrane region" description="Helical" evidence="1">
    <location>
        <begin position="198"/>
        <end position="218"/>
    </location>
</feature>
<evidence type="ECO:0000256" key="1">
    <source>
        <dbReference type="SAM" id="Phobius"/>
    </source>
</evidence>
<keyword evidence="1" id="KW-0472">Membrane</keyword>
<proteinExistence type="predicted"/>
<feature type="transmembrane region" description="Helical" evidence="1">
    <location>
        <begin position="160"/>
        <end position="177"/>
    </location>
</feature>
<dbReference type="RefSeq" id="WP_184722691.1">
    <property type="nucleotide sequence ID" value="NZ_JACHJP010000011.1"/>
</dbReference>
<evidence type="ECO:0000259" key="2">
    <source>
        <dbReference type="Pfam" id="PF14219"/>
    </source>
</evidence>
<dbReference type="Proteomes" id="UP000552644">
    <property type="component" value="Unassembled WGS sequence"/>
</dbReference>
<feature type="transmembrane region" description="Helical" evidence="1">
    <location>
        <begin position="111"/>
        <end position="127"/>
    </location>
</feature>
<evidence type="ECO:0000313" key="3">
    <source>
        <dbReference type="EMBL" id="MBB4919801.1"/>
    </source>
</evidence>
<feature type="domain" description="DUF4328" evidence="2">
    <location>
        <begin position="58"/>
        <end position="219"/>
    </location>
</feature>
<dbReference type="AlphaFoldDB" id="A0A7W7VR73"/>
<protein>
    <submittedName>
        <fullName evidence="3">Heme/copper-type cytochrome/quinol oxidase subunit 2</fullName>
    </submittedName>
</protein>
<feature type="transmembrane region" description="Helical" evidence="1">
    <location>
        <begin position="67"/>
        <end position="91"/>
    </location>
</feature>
<dbReference type="Pfam" id="PF14219">
    <property type="entry name" value="DUF4328"/>
    <property type="match status" value="1"/>
</dbReference>
<organism evidence="3 4">
    <name type="scientific">Streptosporangium saharense</name>
    <dbReference type="NCBI Taxonomy" id="1706840"/>
    <lineage>
        <taxon>Bacteria</taxon>
        <taxon>Bacillati</taxon>
        <taxon>Actinomycetota</taxon>
        <taxon>Actinomycetes</taxon>
        <taxon>Streptosporangiales</taxon>
        <taxon>Streptosporangiaceae</taxon>
        <taxon>Streptosporangium</taxon>
    </lineage>
</organism>
<evidence type="ECO:0000313" key="4">
    <source>
        <dbReference type="Proteomes" id="UP000552644"/>
    </source>
</evidence>
<dbReference type="EMBL" id="JACHJP010000011">
    <property type="protein sequence ID" value="MBB4919801.1"/>
    <property type="molecule type" value="Genomic_DNA"/>
</dbReference>
<gene>
    <name evidence="3" type="ORF">FHS44_006945</name>
</gene>